<name>A0A8C6I6C0_MUSSI</name>
<proteinExistence type="predicted"/>
<evidence type="ECO:0000313" key="3">
    <source>
        <dbReference type="Proteomes" id="UP000694415"/>
    </source>
</evidence>
<keyword evidence="3" id="KW-1185">Reference proteome</keyword>
<organism evidence="2 3">
    <name type="scientific">Mus spicilegus</name>
    <name type="common">Mound-building mouse</name>
    <dbReference type="NCBI Taxonomy" id="10103"/>
    <lineage>
        <taxon>Eukaryota</taxon>
        <taxon>Metazoa</taxon>
        <taxon>Chordata</taxon>
        <taxon>Craniata</taxon>
        <taxon>Vertebrata</taxon>
        <taxon>Euteleostomi</taxon>
        <taxon>Mammalia</taxon>
        <taxon>Eutheria</taxon>
        <taxon>Euarchontoglires</taxon>
        <taxon>Glires</taxon>
        <taxon>Rodentia</taxon>
        <taxon>Myomorpha</taxon>
        <taxon>Muroidea</taxon>
        <taxon>Muridae</taxon>
        <taxon>Murinae</taxon>
        <taxon>Mus</taxon>
        <taxon>Mus</taxon>
    </lineage>
</organism>
<sequence>MPSSVAAPCGVPRSETSQGGRVCRKSQRLKWDSAYQNYTQALKGLLSRDPAPRIRAAHGPAVPLSHLGCSSRIGTRRNWFLSTAANNAAAAISALFCWIPKAAWLILESVPPCASFLSPIRHRSSEEQVGVSARANHRTGCFKLDCPCCVRSTCHS</sequence>
<reference evidence="2" key="1">
    <citation type="submission" date="2025-08" db="UniProtKB">
        <authorList>
            <consortium name="Ensembl"/>
        </authorList>
    </citation>
    <scope>IDENTIFICATION</scope>
</reference>
<evidence type="ECO:0000313" key="2">
    <source>
        <dbReference type="Ensembl" id="ENSMSIP00000032606.1"/>
    </source>
</evidence>
<dbReference type="GeneTree" id="ENSGT01140000286845"/>
<reference evidence="2" key="2">
    <citation type="submission" date="2025-09" db="UniProtKB">
        <authorList>
            <consortium name="Ensembl"/>
        </authorList>
    </citation>
    <scope>IDENTIFICATION</scope>
</reference>
<protein>
    <submittedName>
        <fullName evidence="2">Uncharacterized protein</fullName>
    </submittedName>
</protein>
<dbReference type="Ensembl" id="ENSMSIT00000041138.1">
    <property type="protein sequence ID" value="ENSMSIP00000032606.1"/>
    <property type="gene ID" value="ENSMSIG00000027323.1"/>
</dbReference>
<evidence type="ECO:0000256" key="1">
    <source>
        <dbReference type="SAM" id="MobiDB-lite"/>
    </source>
</evidence>
<feature type="region of interest" description="Disordered" evidence="1">
    <location>
        <begin position="1"/>
        <end position="20"/>
    </location>
</feature>
<dbReference type="AlphaFoldDB" id="A0A8C6I6C0"/>
<dbReference type="Proteomes" id="UP000694415">
    <property type="component" value="Unplaced"/>
</dbReference>
<accession>A0A8C6I6C0</accession>